<reference evidence="1" key="1">
    <citation type="journal article" date="2014" name="Front. Microbiol.">
        <title>High frequency of phylogenetically diverse reductive dehalogenase-homologous genes in deep subseafloor sedimentary metagenomes.</title>
        <authorList>
            <person name="Kawai M."/>
            <person name="Futagami T."/>
            <person name="Toyoda A."/>
            <person name="Takaki Y."/>
            <person name="Nishi S."/>
            <person name="Hori S."/>
            <person name="Arai W."/>
            <person name="Tsubouchi T."/>
            <person name="Morono Y."/>
            <person name="Uchiyama I."/>
            <person name="Ito T."/>
            <person name="Fujiyama A."/>
            <person name="Inagaki F."/>
            <person name="Takami H."/>
        </authorList>
    </citation>
    <scope>NUCLEOTIDE SEQUENCE</scope>
    <source>
        <strain evidence="1">Expedition CK06-06</strain>
    </source>
</reference>
<protein>
    <submittedName>
        <fullName evidence="1">Uncharacterized protein</fullName>
    </submittedName>
</protein>
<dbReference type="AlphaFoldDB" id="X1HZ28"/>
<feature type="non-terminal residue" evidence="1">
    <location>
        <position position="45"/>
    </location>
</feature>
<name>X1HZ28_9ZZZZ</name>
<sequence>IWTAIINEDCSIPLSIDENEFFDRKRQFSSKEKIEPIIYLIETQL</sequence>
<evidence type="ECO:0000313" key="1">
    <source>
        <dbReference type="EMBL" id="GAH59079.1"/>
    </source>
</evidence>
<comment type="caution">
    <text evidence="1">The sequence shown here is derived from an EMBL/GenBank/DDBJ whole genome shotgun (WGS) entry which is preliminary data.</text>
</comment>
<gene>
    <name evidence="1" type="ORF">S03H2_27188</name>
</gene>
<proteinExistence type="predicted"/>
<organism evidence="1">
    <name type="scientific">marine sediment metagenome</name>
    <dbReference type="NCBI Taxonomy" id="412755"/>
    <lineage>
        <taxon>unclassified sequences</taxon>
        <taxon>metagenomes</taxon>
        <taxon>ecological metagenomes</taxon>
    </lineage>
</organism>
<feature type="non-terminal residue" evidence="1">
    <location>
        <position position="1"/>
    </location>
</feature>
<accession>X1HZ28</accession>
<dbReference type="EMBL" id="BARU01016169">
    <property type="protein sequence ID" value="GAH59079.1"/>
    <property type="molecule type" value="Genomic_DNA"/>
</dbReference>